<dbReference type="InterPro" id="IPR015855">
    <property type="entry name" value="ABC_transpr_MalK-like"/>
</dbReference>
<dbReference type="InterPro" id="IPR017871">
    <property type="entry name" value="ABC_transporter-like_CS"/>
</dbReference>
<dbReference type="AlphaFoldDB" id="A0A1M5DRN4"/>
<proteinExistence type="predicted"/>
<accession>A0A1M5DRN4</accession>
<name>A0A1M5DRN4_9GAMM</name>
<dbReference type="InterPro" id="IPR027417">
    <property type="entry name" value="P-loop_NTPase"/>
</dbReference>
<dbReference type="Proteomes" id="UP000184517">
    <property type="component" value="Unassembled WGS sequence"/>
</dbReference>
<dbReference type="GO" id="GO:0008643">
    <property type="term" value="P:carbohydrate transport"/>
    <property type="evidence" value="ECO:0007669"/>
    <property type="project" value="InterPro"/>
</dbReference>
<dbReference type="Gene3D" id="2.40.50.140">
    <property type="entry name" value="Nucleic acid-binding proteins"/>
    <property type="match status" value="1"/>
</dbReference>
<evidence type="ECO:0000313" key="5">
    <source>
        <dbReference type="EMBL" id="SHF69534.1"/>
    </source>
</evidence>
<dbReference type="Gene3D" id="2.40.50.100">
    <property type="match status" value="1"/>
</dbReference>
<dbReference type="InterPro" id="IPR003593">
    <property type="entry name" value="AAA+_ATPase"/>
</dbReference>
<keyword evidence="1" id="KW-0813">Transport</keyword>
<dbReference type="Gene3D" id="3.40.50.300">
    <property type="entry name" value="P-loop containing nucleotide triphosphate hydrolases"/>
    <property type="match status" value="1"/>
</dbReference>
<dbReference type="SUPFAM" id="SSF52540">
    <property type="entry name" value="P-loop containing nucleoside triphosphate hydrolases"/>
    <property type="match status" value="1"/>
</dbReference>
<dbReference type="NCBIfam" id="NF008653">
    <property type="entry name" value="PRK11650.1"/>
    <property type="match status" value="1"/>
</dbReference>
<dbReference type="Pfam" id="PF00005">
    <property type="entry name" value="ABC_tran"/>
    <property type="match status" value="1"/>
</dbReference>
<dbReference type="FunFam" id="3.40.50.300:FF:000042">
    <property type="entry name" value="Maltose/maltodextrin ABC transporter, ATP-binding protein"/>
    <property type="match status" value="1"/>
</dbReference>
<sequence>MASVEFKHIEKIYPGNVHTVKDFNLKINDGEFIVFLGPSGCGKSTTLRMLAGLEDISGGEILINNKVVNDLEPIERDIAMVFQSYALYPHMSVYQNIAFALKLAGLSKSEIEEKVRPVADMLQLTPLLDRKPRALSGGQRQRVAMGRAMVRTPEVFLFDEPLSNLDAKLRNSMRTEIKTLHKKIKKTTIYVTHDQVEAMTLADRIVILRDGKVEQVGTPREIYHSPANKFVAGFIGSPAMNFIPVELAKDEGWHVDIAGQKLNLLGDVDDNQTDTKATLGIRPCDIHITPDLLTNPLVIKGTVENLELLGSTIQLTSRLGDSQITVEAPSSHMVNEDEVTNFYIDESRLHLFSDQTGLSMYKPNAVLE</sequence>
<dbReference type="CDD" id="cd03301">
    <property type="entry name" value="ABC_MalK_N"/>
    <property type="match status" value="1"/>
</dbReference>
<evidence type="ECO:0000256" key="2">
    <source>
        <dbReference type="ARBA" id="ARBA00022741"/>
    </source>
</evidence>
<dbReference type="PANTHER" id="PTHR43875:SF1">
    <property type="entry name" value="OSMOPROTECTIVE COMPOUNDS UPTAKE ATP-BINDING PROTEIN GGTA"/>
    <property type="match status" value="1"/>
</dbReference>
<evidence type="ECO:0000256" key="1">
    <source>
        <dbReference type="ARBA" id="ARBA00022448"/>
    </source>
</evidence>
<keyword evidence="2" id="KW-0547">Nucleotide-binding</keyword>
<dbReference type="InterPro" id="IPR012340">
    <property type="entry name" value="NA-bd_OB-fold"/>
</dbReference>
<dbReference type="GO" id="GO:0055052">
    <property type="term" value="C:ATP-binding cassette (ABC) transporter complex, substrate-binding subunit-containing"/>
    <property type="evidence" value="ECO:0007669"/>
    <property type="project" value="TreeGrafter"/>
</dbReference>
<dbReference type="Pfam" id="PF17912">
    <property type="entry name" value="OB_MalK"/>
    <property type="match status" value="1"/>
</dbReference>
<dbReference type="PROSITE" id="PS50893">
    <property type="entry name" value="ABC_TRANSPORTER_2"/>
    <property type="match status" value="1"/>
</dbReference>
<feature type="domain" description="ABC transporter" evidence="4">
    <location>
        <begin position="4"/>
        <end position="235"/>
    </location>
</feature>
<dbReference type="InterPro" id="IPR047641">
    <property type="entry name" value="ABC_transpr_MalK/UgpC-like"/>
</dbReference>
<evidence type="ECO:0000256" key="3">
    <source>
        <dbReference type="ARBA" id="ARBA00022840"/>
    </source>
</evidence>
<dbReference type="STRING" id="1122206.SAMN02745753_02481"/>
<organism evidence="5 6">
    <name type="scientific">Marinomonas polaris DSM 16579</name>
    <dbReference type="NCBI Taxonomy" id="1122206"/>
    <lineage>
        <taxon>Bacteria</taxon>
        <taxon>Pseudomonadati</taxon>
        <taxon>Pseudomonadota</taxon>
        <taxon>Gammaproteobacteria</taxon>
        <taxon>Oceanospirillales</taxon>
        <taxon>Oceanospirillaceae</taxon>
        <taxon>Marinomonas</taxon>
    </lineage>
</organism>
<dbReference type="GO" id="GO:0005524">
    <property type="term" value="F:ATP binding"/>
    <property type="evidence" value="ECO:0007669"/>
    <property type="project" value="UniProtKB-KW"/>
</dbReference>
<gene>
    <name evidence="5" type="ORF">SAMN02745753_02481</name>
</gene>
<dbReference type="InterPro" id="IPR003439">
    <property type="entry name" value="ABC_transporter-like_ATP-bd"/>
</dbReference>
<dbReference type="SUPFAM" id="SSF50331">
    <property type="entry name" value="MOP-like"/>
    <property type="match status" value="1"/>
</dbReference>
<evidence type="ECO:0000259" key="4">
    <source>
        <dbReference type="PROSITE" id="PS50893"/>
    </source>
</evidence>
<dbReference type="EMBL" id="FQVF01000010">
    <property type="protein sequence ID" value="SHF69534.1"/>
    <property type="molecule type" value="Genomic_DNA"/>
</dbReference>
<dbReference type="OrthoDB" id="9802264at2"/>
<keyword evidence="3 5" id="KW-0067">ATP-binding</keyword>
<keyword evidence="6" id="KW-1185">Reference proteome</keyword>
<dbReference type="PROSITE" id="PS00211">
    <property type="entry name" value="ABC_TRANSPORTER_1"/>
    <property type="match status" value="1"/>
</dbReference>
<protein>
    <submittedName>
        <fullName evidence="5">Carbohydrate ABC transporter ATP-binding protein, CUT1 family (TC 3.A.1.1.-)</fullName>
    </submittedName>
</protein>
<dbReference type="InterPro" id="IPR008995">
    <property type="entry name" value="Mo/tungstate-bd_C_term_dom"/>
</dbReference>
<dbReference type="SMART" id="SM00382">
    <property type="entry name" value="AAA"/>
    <property type="match status" value="1"/>
</dbReference>
<dbReference type="PANTHER" id="PTHR43875">
    <property type="entry name" value="MALTODEXTRIN IMPORT ATP-BINDING PROTEIN MSMX"/>
    <property type="match status" value="1"/>
</dbReference>
<reference evidence="6" key="1">
    <citation type="submission" date="2016-11" db="EMBL/GenBank/DDBJ databases">
        <authorList>
            <person name="Varghese N."/>
            <person name="Submissions S."/>
        </authorList>
    </citation>
    <scope>NUCLEOTIDE SEQUENCE [LARGE SCALE GENOMIC DNA]</scope>
    <source>
        <strain evidence="6">DSM 16579</strain>
    </source>
</reference>
<dbReference type="InterPro" id="IPR040582">
    <property type="entry name" value="OB_MalK-like"/>
</dbReference>
<evidence type="ECO:0000313" key="6">
    <source>
        <dbReference type="Proteomes" id="UP000184517"/>
    </source>
</evidence>
<dbReference type="GO" id="GO:0140359">
    <property type="term" value="F:ABC-type transporter activity"/>
    <property type="evidence" value="ECO:0007669"/>
    <property type="project" value="InterPro"/>
</dbReference>
<dbReference type="GO" id="GO:0016887">
    <property type="term" value="F:ATP hydrolysis activity"/>
    <property type="evidence" value="ECO:0007669"/>
    <property type="project" value="InterPro"/>
</dbReference>
<dbReference type="RefSeq" id="WP_072840007.1">
    <property type="nucleotide sequence ID" value="NZ_FQVF01000010.1"/>
</dbReference>